<keyword evidence="3" id="KW-0804">Transcription</keyword>
<name>A0A326U650_THEHA</name>
<organism evidence="5 6">
    <name type="scientific">Thermosporothrix hazakensis</name>
    <dbReference type="NCBI Taxonomy" id="644383"/>
    <lineage>
        <taxon>Bacteria</taxon>
        <taxon>Bacillati</taxon>
        <taxon>Chloroflexota</taxon>
        <taxon>Ktedonobacteria</taxon>
        <taxon>Ktedonobacterales</taxon>
        <taxon>Thermosporotrichaceae</taxon>
        <taxon>Thermosporothrix</taxon>
    </lineage>
</organism>
<evidence type="ECO:0000256" key="3">
    <source>
        <dbReference type="ARBA" id="ARBA00023163"/>
    </source>
</evidence>
<comment type="caution">
    <text evidence="5">The sequence shown here is derived from an EMBL/GenBank/DDBJ whole genome shotgun (WGS) entry which is preliminary data.</text>
</comment>
<dbReference type="Pfam" id="PF12833">
    <property type="entry name" value="HTH_18"/>
    <property type="match status" value="1"/>
</dbReference>
<dbReference type="PANTHER" id="PTHR46796:SF6">
    <property type="entry name" value="ARAC SUBFAMILY"/>
    <property type="match status" value="1"/>
</dbReference>
<dbReference type="InterPro" id="IPR018060">
    <property type="entry name" value="HTH_AraC"/>
</dbReference>
<evidence type="ECO:0000256" key="2">
    <source>
        <dbReference type="ARBA" id="ARBA00023125"/>
    </source>
</evidence>
<dbReference type="GO" id="GO:0043565">
    <property type="term" value="F:sequence-specific DNA binding"/>
    <property type="evidence" value="ECO:0007669"/>
    <property type="project" value="InterPro"/>
</dbReference>
<dbReference type="EMBL" id="QKUF01000010">
    <property type="protein sequence ID" value="PZW28434.1"/>
    <property type="molecule type" value="Genomic_DNA"/>
</dbReference>
<evidence type="ECO:0000256" key="1">
    <source>
        <dbReference type="ARBA" id="ARBA00023015"/>
    </source>
</evidence>
<keyword evidence="2" id="KW-0238">DNA-binding</keyword>
<dbReference type="InterPro" id="IPR050204">
    <property type="entry name" value="AraC_XylS_family_regulators"/>
</dbReference>
<dbReference type="InterPro" id="IPR009057">
    <property type="entry name" value="Homeodomain-like_sf"/>
</dbReference>
<dbReference type="GO" id="GO:0003700">
    <property type="term" value="F:DNA-binding transcription factor activity"/>
    <property type="evidence" value="ECO:0007669"/>
    <property type="project" value="InterPro"/>
</dbReference>
<evidence type="ECO:0000259" key="4">
    <source>
        <dbReference type="PROSITE" id="PS01124"/>
    </source>
</evidence>
<accession>A0A326U650</accession>
<dbReference type="Gene3D" id="1.10.10.60">
    <property type="entry name" value="Homeodomain-like"/>
    <property type="match status" value="2"/>
</dbReference>
<feature type="domain" description="HTH araC/xylS-type" evidence="4">
    <location>
        <begin position="207"/>
        <end position="305"/>
    </location>
</feature>
<dbReference type="PROSITE" id="PS01124">
    <property type="entry name" value="HTH_ARAC_FAMILY_2"/>
    <property type="match status" value="1"/>
</dbReference>
<evidence type="ECO:0000313" key="6">
    <source>
        <dbReference type="Proteomes" id="UP000248806"/>
    </source>
</evidence>
<dbReference type="AlphaFoldDB" id="A0A326U650"/>
<dbReference type="OrthoDB" id="2060755at2"/>
<dbReference type="SUPFAM" id="SSF46689">
    <property type="entry name" value="Homeodomain-like"/>
    <property type="match status" value="2"/>
</dbReference>
<gene>
    <name evidence="5" type="ORF">EI42_03188</name>
</gene>
<dbReference type="PANTHER" id="PTHR46796">
    <property type="entry name" value="HTH-TYPE TRANSCRIPTIONAL ACTIVATOR RHAS-RELATED"/>
    <property type="match status" value="1"/>
</dbReference>
<dbReference type="SMART" id="SM00342">
    <property type="entry name" value="HTH_ARAC"/>
    <property type="match status" value="1"/>
</dbReference>
<keyword evidence="6" id="KW-1185">Reference proteome</keyword>
<dbReference type="Proteomes" id="UP000248806">
    <property type="component" value="Unassembled WGS sequence"/>
</dbReference>
<dbReference type="RefSeq" id="WP_111323573.1">
    <property type="nucleotide sequence ID" value="NZ_BIFX01000001.1"/>
</dbReference>
<protein>
    <submittedName>
        <fullName evidence="5">AraC family transcriptional regulator</fullName>
    </submittedName>
</protein>
<sequence length="318" mass="36089">MTNFSSQQASKEKLVAPRLLRSSQDLGWEGLAAYAYDEPEEFENQSLFKLSLEPYIPLVMLVGGAMYIEQHLANGSWIGNRLHSEECILMTNEETFNATRWKALSPEPMQTLHLHLSKALLTQIIAEEMEADPAHIQLVGGIGIQDPLLAQIGLTLWRELEQQSPSGKLYAQAAAQLLAVHLLRHYASTSIKIKDTSTHKLTAQQLRRVTNLINECLHQDLSLEALAEQTGFSPSHFSRLFRQTTGKTPHQFVLDQRVKKAQQLLQRTDLPLAHIALESGFANQSHLTRVFQRYLGLTPRTYRLNTRNRACFYYNSQN</sequence>
<reference evidence="5 6" key="1">
    <citation type="submission" date="2018-06" db="EMBL/GenBank/DDBJ databases">
        <title>Genomic Encyclopedia of Archaeal and Bacterial Type Strains, Phase II (KMG-II): from individual species to whole genera.</title>
        <authorList>
            <person name="Goeker M."/>
        </authorList>
    </citation>
    <scope>NUCLEOTIDE SEQUENCE [LARGE SCALE GENOMIC DNA]</scope>
    <source>
        <strain evidence="5 6">ATCC BAA-1881</strain>
    </source>
</reference>
<proteinExistence type="predicted"/>
<keyword evidence="1" id="KW-0805">Transcription regulation</keyword>
<evidence type="ECO:0000313" key="5">
    <source>
        <dbReference type="EMBL" id="PZW28434.1"/>
    </source>
</evidence>